<dbReference type="CDD" id="cd00267">
    <property type="entry name" value="ABC_ATPase"/>
    <property type="match status" value="1"/>
</dbReference>
<evidence type="ECO:0000313" key="3">
    <source>
        <dbReference type="Proteomes" id="UP000585363"/>
    </source>
</evidence>
<name>A0A848MJA6_9GAMM</name>
<dbReference type="Proteomes" id="UP000585363">
    <property type="component" value="Unassembled WGS sequence"/>
</dbReference>
<reference evidence="2 3" key="1">
    <citation type="submission" date="2020-01" db="EMBL/GenBank/DDBJ databases">
        <authorList>
            <person name="Lee S.D."/>
        </authorList>
    </citation>
    <scope>NUCLEOTIDE SEQUENCE [LARGE SCALE GENOMIC DNA]</scope>
    <source>
        <strain evidence="2 3">SAP-1</strain>
    </source>
</reference>
<sequence length="404" mass="46823">MSKINYIHIEKMWGYKNVHLELNESINFLIGVNGSGKTTIINIISNTLSVDVSQLLTMPFSELLISFAKGEMVRVEKKSKTSVDFIISYEDSFFTFNLEDDEYNYIMDQKIDEAKNLISKFSMMDFLPLSRTGRKEYEYDPFPDSDSDPHSDPVHTKLDIIKNELINKFSRQSKIYNKIASNFQRDIFNKLLEVPGENELSFFNDSYKLDKEEASLREISNFMSPQKEGSSNKRLENYFQKLRGVMSSIEEKSNNLSVSDFGIMFNAWRTSSLIADYENLKKKKEDIFRTQNEFFDVFKLFFPSDKEIILSSQNQLVMKAKNGHISLNELSSGEKQMIILLGQIYLSERKPILYIADEPEVSLHVKWQDKIVDALMTINPNAQFLLATHSPDVIGRRRNFALKV</sequence>
<dbReference type="PANTHER" id="PTHR43581">
    <property type="entry name" value="ATP/GTP PHOSPHATASE"/>
    <property type="match status" value="1"/>
</dbReference>
<dbReference type="Gene3D" id="3.40.50.300">
    <property type="entry name" value="P-loop containing nucleotide triphosphate hydrolases"/>
    <property type="match status" value="1"/>
</dbReference>
<dbReference type="Pfam" id="PF13175">
    <property type="entry name" value="AAA_15"/>
    <property type="match status" value="1"/>
</dbReference>
<comment type="caution">
    <text evidence="2">The sequence shown here is derived from an EMBL/GenBank/DDBJ whole genome shotgun (WGS) entry which is preliminary data.</text>
</comment>
<accession>A0A848MJA6</accession>
<reference evidence="2 3" key="2">
    <citation type="submission" date="2020-06" db="EMBL/GenBank/DDBJ databases">
        <title>Polyphasic characterization of a Rahnella strain isolated from tree sap.</title>
        <authorList>
            <person name="Kim I.S."/>
        </authorList>
    </citation>
    <scope>NUCLEOTIDE SEQUENCE [LARGE SCALE GENOMIC DNA]</scope>
    <source>
        <strain evidence="2 3">SAP-1</strain>
    </source>
</reference>
<feature type="domain" description="Endonuclease GajA/Old nuclease/RecF-like AAA" evidence="1">
    <location>
        <begin position="3"/>
        <end position="394"/>
    </location>
</feature>
<dbReference type="InterPro" id="IPR051396">
    <property type="entry name" value="Bact_Antivir_Def_Nuclease"/>
</dbReference>
<dbReference type="AlphaFoldDB" id="A0A848MJA6"/>
<organism evidence="2 3">
    <name type="scientific">Rouxiella aceris</name>
    <dbReference type="NCBI Taxonomy" id="2703884"/>
    <lineage>
        <taxon>Bacteria</taxon>
        <taxon>Pseudomonadati</taxon>
        <taxon>Pseudomonadota</taxon>
        <taxon>Gammaproteobacteria</taxon>
        <taxon>Enterobacterales</taxon>
        <taxon>Yersiniaceae</taxon>
        <taxon>Rouxiella</taxon>
    </lineage>
</organism>
<evidence type="ECO:0000259" key="1">
    <source>
        <dbReference type="Pfam" id="PF13175"/>
    </source>
</evidence>
<evidence type="ECO:0000313" key="2">
    <source>
        <dbReference type="EMBL" id="NMP27211.1"/>
    </source>
</evidence>
<dbReference type="InterPro" id="IPR041685">
    <property type="entry name" value="AAA_GajA/Old/RecF-like"/>
</dbReference>
<gene>
    <name evidence="2" type="ORF">GW590_10075</name>
</gene>
<dbReference type="RefSeq" id="WP_169402899.1">
    <property type="nucleotide sequence ID" value="NZ_JAADJU010000004.1"/>
</dbReference>
<dbReference type="PANTHER" id="PTHR43581:SF2">
    <property type="entry name" value="EXCINUCLEASE ATPASE SUBUNIT"/>
    <property type="match status" value="1"/>
</dbReference>
<dbReference type="SUPFAM" id="SSF52540">
    <property type="entry name" value="P-loop containing nucleoside triphosphate hydrolases"/>
    <property type="match status" value="1"/>
</dbReference>
<protein>
    <submittedName>
        <fullName evidence="2">AAA family ATPase</fullName>
    </submittedName>
</protein>
<proteinExistence type="predicted"/>
<dbReference type="EMBL" id="JAADJU010000004">
    <property type="protein sequence ID" value="NMP27211.1"/>
    <property type="molecule type" value="Genomic_DNA"/>
</dbReference>
<keyword evidence="3" id="KW-1185">Reference proteome</keyword>
<dbReference type="InterPro" id="IPR027417">
    <property type="entry name" value="P-loop_NTPase"/>
</dbReference>